<dbReference type="InterPro" id="IPR036866">
    <property type="entry name" value="RibonucZ/Hydroxyglut_hydro"/>
</dbReference>
<dbReference type="PANTHER" id="PTHR42967">
    <property type="entry name" value="METAL DEPENDENT HYDROLASE"/>
    <property type="match status" value="1"/>
</dbReference>
<dbReference type="SUPFAM" id="SSF56281">
    <property type="entry name" value="Metallo-hydrolase/oxidoreductase"/>
    <property type="match status" value="1"/>
</dbReference>
<name>A0ABW8T1N9_9CLOT</name>
<sequence>MKIKWFGHSCFMITTGKGTKILLDPYKNVLGYKLPNEIEADIVTTSHEHGDHNNINALKNSFVHINKLGSFNEHGIEIKGIETFHDNVFGAKKGKNIIYNFKIEDINVCHCGDLGHILTSEQLKEIGAVDILMLPVGGGYTIDAQDAVKVLEQLNPTIVIPMHYRTKALGPVGLVFAKVDKFISAAGLKAAEYKELELNKSTLKDYSGIAVLNYD</sequence>
<dbReference type="EMBL" id="JBJHZZ010000001">
    <property type="protein sequence ID" value="MFL0245647.1"/>
    <property type="molecule type" value="Genomic_DNA"/>
</dbReference>
<keyword evidence="2" id="KW-1185">Reference proteome</keyword>
<accession>A0ABW8T1N9</accession>
<dbReference type="Proteomes" id="UP001623591">
    <property type="component" value="Unassembled WGS sequence"/>
</dbReference>
<reference evidence="1 2" key="1">
    <citation type="submission" date="2024-11" db="EMBL/GenBank/DDBJ databases">
        <authorList>
            <person name="Heng Y.C."/>
            <person name="Lim A.C.H."/>
            <person name="Lee J.K.Y."/>
            <person name="Kittelmann S."/>
        </authorList>
    </citation>
    <scope>NUCLEOTIDE SEQUENCE [LARGE SCALE GENOMIC DNA]</scope>
    <source>
        <strain evidence="1 2">WILCCON 0185</strain>
    </source>
</reference>
<dbReference type="Pfam" id="PF13483">
    <property type="entry name" value="Lactamase_B_3"/>
    <property type="match status" value="1"/>
</dbReference>
<dbReference type="Gene3D" id="3.60.15.10">
    <property type="entry name" value="Ribonuclease Z/Hydroxyacylglutathione hydrolase-like"/>
    <property type="match status" value="1"/>
</dbReference>
<dbReference type="RefSeq" id="WP_406768100.1">
    <property type="nucleotide sequence ID" value="NZ_JBJHZZ010000001.1"/>
</dbReference>
<evidence type="ECO:0000313" key="1">
    <source>
        <dbReference type="EMBL" id="MFL0245647.1"/>
    </source>
</evidence>
<gene>
    <name evidence="1" type="ORF">ACJDUG_01485</name>
</gene>
<organism evidence="1 2">
    <name type="scientific">Candidatus Clostridium stratigraminis</name>
    <dbReference type="NCBI Taxonomy" id="3381661"/>
    <lineage>
        <taxon>Bacteria</taxon>
        <taxon>Bacillati</taxon>
        <taxon>Bacillota</taxon>
        <taxon>Clostridia</taxon>
        <taxon>Eubacteriales</taxon>
        <taxon>Clostridiaceae</taxon>
        <taxon>Clostridium</taxon>
    </lineage>
</organism>
<dbReference type="PANTHER" id="PTHR42967:SF1">
    <property type="entry name" value="MBL FOLD METALLO-HYDROLASE"/>
    <property type="match status" value="1"/>
</dbReference>
<evidence type="ECO:0000313" key="2">
    <source>
        <dbReference type="Proteomes" id="UP001623591"/>
    </source>
</evidence>
<proteinExistence type="predicted"/>
<protein>
    <submittedName>
        <fullName evidence="1">MBL fold metallo-hydrolase</fullName>
    </submittedName>
</protein>
<comment type="caution">
    <text evidence="1">The sequence shown here is derived from an EMBL/GenBank/DDBJ whole genome shotgun (WGS) entry which is preliminary data.</text>
</comment>